<dbReference type="PROSITE" id="PS01246">
    <property type="entry name" value="UPF0003"/>
    <property type="match status" value="1"/>
</dbReference>
<evidence type="ECO:0000256" key="1">
    <source>
        <dbReference type="ARBA" id="ARBA00004651"/>
    </source>
</evidence>
<keyword evidence="7" id="KW-0175">Coiled coil</keyword>
<keyword evidence="9" id="KW-0732">Signal</keyword>
<feature type="transmembrane region" description="Helical" evidence="8">
    <location>
        <begin position="426"/>
        <end position="444"/>
    </location>
</feature>
<dbReference type="SUPFAM" id="SSF82861">
    <property type="entry name" value="Mechanosensitive channel protein MscS (YggB), transmembrane region"/>
    <property type="match status" value="1"/>
</dbReference>
<dbReference type="Gene3D" id="1.10.287.1260">
    <property type="match status" value="1"/>
</dbReference>
<feature type="chain" id="PRO_5017024361" evidence="9">
    <location>
        <begin position="28"/>
        <end position="801"/>
    </location>
</feature>
<evidence type="ECO:0000313" key="12">
    <source>
        <dbReference type="EMBL" id="RAK32212.1"/>
    </source>
</evidence>
<keyword evidence="5 8" id="KW-1133">Transmembrane helix</keyword>
<feature type="coiled-coil region" evidence="7">
    <location>
        <begin position="40"/>
        <end position="91"/>
    </location>
</feature>
<dbReference type="InterPro" id="IPR023408">
    <property type="entry name" value="MscS_beta-dom_sf"/>
</dbReference>
<evidence type="ECO:0000256" key="2">
    <source>
        <dbReference type="ARBA" id="ARBA00008017"/>
    </source>
</evidence>
<dbReference type="AlphaFoldDB" id="A0A364JXQ3"/>
<evidence type="ECO:0000256" key="5">
    <source>
        <dbReference type="ARBA" id="ARBA00022989"/>
    </source>
</evidence>
<dbReference type="InterPro" id="IPR010920">
    <property type="entry name" value="LSM_dom_sf"/>
</dbReference>
<dbReference type="InterPro" id="IPR006685">
    <property type="entry name" value="MscS_channel_2nd"/>
</dbReference>
<accession>A0A364JXQ3</accession>
<feature type="transmembrane region" description="Helical" evidence="8">
    <location>
        <begin position="261"/>
        <end position="283"/>
    </location>
</feature>
<sequence length="801" mass="88441">MRYFIRLQAFFYVLVMAAAIVSGTSLAKAPDTTPDALNLIEQHKTYLTEAEQEVQLIREQLQQPINNDEILAGFRLQLDALEKKLAENNQSLRVRLTEVNSRLEQLGAPAEEQGEESAIVADERARLSVEKAGISALLSESDDASLELKKMSTQISDLRRDLFKTTLSRRVSFDNAFGFHMVRAAQSQLSELGHRIQDWWRFVMANKLGAFLIATLLASSIALFIELWARRLLGPLYWRDPKIGAPPYLNRLSVAFWSTSIPSGAVASFLVITFSLFQFFGVIEDEIAILARSLFIVIGTVFFISRLAFVCISPTAPSWRLLPIAPKPGAVLVGLISFIAVINGIDSFLSIVNQVQAAPVSLTMAKSFILTWLIGLLVLTIAFVKPVEDGEARKPWPHWFKLFLIALGLIPIIIASLGFIGLARFISQQIVVTGAFLVVIYLGLLTGRAISEESGFPNSRIGKLLQKRFHLDDSSLDQLGLVLGMLINLAVALIGIPLVLMQFGFQWVELKNTFYRLMTGFQIGGISISMVGLLTGIVFFILGFLLTRWFQRWLDSKVLARGRVDVGVRNSIRTVIGYVGLVLAALIAVSAAGFNLSSLALIAGGLSLGIGFGLQNIVQNFVSGLILLVERPFKVGDWVEAGGVSGTVKKISVRATEVETFQKQSIVVPNSSLINGNVGNWTLRNKLGRIEINVQTGYTEDPRRVHQILTEIIAAHPSILKNPEPFVAFQNMSEMVLVFDIYAFVADITSTGGIKNELRFQIVERFHEEGVHLASTFSNLVLDLPEMEKLTDRVKPAKTKG</sequence>
<feature type="transmembrane region" description="Helical" evidence="8">
    <location>
        <begin position="599"/>
        <end position="618"/>
    </location>
</feature>
<comment type="subcellular location">
    <subcellularLocation>
        <location evidence="1">Cell membrane</location>
        <topology evidence="1">Multi-pass membrane protein</topology>
    </subcellularLocation>
</comment>
<dbReference type="SUPFAM" id="SSF50182">
    <property type="entry name" value="Sm-like ribonucleoproteins"/>
    <property type="match status" value="1"/>
</dbReference>
<evidence type="ECO:0000259" key="11">
    <source>
        <dbReference type="Pfam" id="PF21082"/>
    </source>
</evidence>
<keyword evidence="3" id="KW-1003">Cell membrane</keyword>
<feature type="transmembrane region" description="Helical" evidence="8">
    <location>
        <begin position="369"/>
        <end position="387"/>
    </location>
</feature>
<name>A0A364JXQ3_9HYPH</name>
<comment type="caution">
    <text evidence="12">The sequence shown here is derived from an EMBL/GenBank/DDBJ whole genome shotgun (WGS) entry which is preliminary data.</text>
</comment>
<gene>
    <name evidence="12" type="ORF">C7374_102213</name>
</gene>
<feature type="transmembrane region" description="Helical" evidence="8">
    <location>
        <begin position="571"/>
        <end position="593"/>
    </location>
</feature>
<feature type="transmembrane region" description="Helical" evidence="8">
    <location>
        <begin position="330"/>
        <end position="349"/>
    </location>
</feature>
<evidence type="ECO:0000256" key="4">
    <source>
        <dbReference type="ARBA" id="ARBA00022692"/>
    </source>
</evidence>
<dbReference type="InterPro" id="IPR049278">
    <property type="entry name" value="MS_channel_C"/>
</dbReference>
<dbReference type="GO" id="GO:0008381">
    <property type="term" value="F:mechanosensitive monoatomic ion channel activity"/>
    <property type="evidence" value="ECO:0007669"/>
    <property type="project" value="UniProtKB-ARBA"/>
</dbReference>
<dbReference type="InterPro" id="IPR011066">
    <property type="entry name" value="MscS_channel_C_sf"/>
</dbReference>
<organism evidence="12 13">
    <name type="scientific">Falsochrobactrum ovis</name>
    <dbReference type="NCBI Taxonomy" id="1293442"/>
    <lineage>
        <taxon>Bacteria</taxon>
        <taxon>Pseudomonadati</taxon>
        <taxon>Pseudomonadota</taxon>
        <taxon>Alphaproteobacteria</taxon>
        <taxon>Hyphomicrobiales</taxon>
        <taxon>Brucellaceae</taxon>
        <taxon>Falsochrobactrum</taxon>
    </lineage>
</organism>
<keyword evidence="6 8" id="KW-0472">Membrane</keyword>
<evidence type="ECO:0000256" key="3">
    <source>
        <dbReference type="ARBA" id="ARBA00022475"/>
    </source>
</evidence>
<proteinExistence type="inferred from homology"/>
<dbReference type="InterPro" id="IPR011014">
    <property type="entry name" value="MscS_channel_TM-2"/>
</dbReference>
<dbReference type="InterPro" id="IPR006686">
    <property type="entry name" value="MscS_channel_CS"/>
</dbReference>
<feature type="transmembrane region" description="Helical" evidence="8">
    <location>
        <begin position="479"/>
        <end position="503"/>
    </location>
</feature>
<dbReference type="InterPro" id="IPR052702">
    <property type="entry name" value="MscS-like_channel"/>
</dbReference>
<evidence type="ECO:0000256" key="8">
    <source>
        <dbReference type="SAM" id="Phobius"/>
    </source>
</evidence>
<dbReference type="Gene3D" id="2.30.30.60">
    <property type="match status" value="1"/>
</dbReference>
<feature type="signal peptide" evidence="9">
    <location>
        <begin position="1"/>
        <end position="27"/>
    </location>
</feature>
<evidence type="ECO:0000256" key="9">
    <source>
        <dbReference type="SAM" id="SignalP"/>
    </source>
</evidence>
<dbReference type="Pfam" id="PF00924">
    <property type="entry name" value="MS_channel_2nd"/>
    <property type="match status" value="1"/>
</dbReference>
<feature type="domain" description="Mechanosensitive ion channel MscS" evidence="10">
    <location>
        <begin position="616"/>
        <end position="682"/>
    </location>
</feature>
<evidence type="ECO:0000259" key="10">
    <source>
        <dbReference type="Pfam" id="PF00924"/>
    </source>
</evidence>
<feature type="transmembrane region" description="Helical" evidence="8">
    <location>
        <begin position="523"/>
        <end position="550"/>
    </location>
</feature>
<keyword evidence="13" id="KW-1185">Reference proteome</keyword>
<dbReference type="Gene3D" id="3.30.70.100">
    <property type="match status" value="1"/>
</dbReference>
<evidence type="ECO:0000313" key="13">
    <source>
        <dbReference type="Proteomes" id="UP000249453"/>
    </source>
</evidence>
<feature type="transmembrane region" description="Helical" evidence="8">
    <location>
        <begin position="208"/>
        <end position="229"/>
    </location>
</feature>
<evidence type="ECO:0000256" key="7">
    <source>
        <dbReference type="SAM" id="Coils"/>
    </source>
</evidence>
<dbReference type="Proteomes" id="UP000249453">
    <property type="component" value="Unassembled WGS sequence"/>
</dbReference>
<evidence type="ECO:0000256" key="6">
    <source>
        <dbReference type="ARBA" id="ARBA00023136"/>
    </source>
</evidence>
<feature type="domain" description="Mechanosensitive ion channel MscS C-terminal" evidence="11">
    <location>
        <begin position="690"/>
        <end position="772"/>
    </location>
</feature>
<dbReference type="EMBL" id="QLMK01000002">
    <property type="protein sequence ID" value="RAK32212.1"/>
    <property type="molecule type" value="Genomic_DNA"/>
</dbReference>
<dbReference type="Pfam" id="PF21082">
    <property type="entry name" value="MS_channel_3rd"/>
    <property type="match status" value="1"/>
</dbReference>
<feature type="transmembrane region" description="Helical" evidence="8">
    <location>
        <begin position="399"/>
        <end position="420"/>
    </location>
</feature>
<dbReference type="SUPFAM" id="SSF82689">
    <property type="entry name" value="Mechanosensitive channel protein MscS (YggB), C-terminal domain"/>
    <property type="match status" value="1"/>
</dbReference>
<keyword evidence="4 8" id="KW-0812">Transmembrane</keyword>
<dbReference type="GO" id="GO:0005886">
    <property type="term" value="C:plasma membrane"/>
    <property type="evidence" value="ECO:0007669"/>
    <property type="project" value="UniProtKB-SubCell"/>
</dbReference>
<comment type="similarity">
    <text evidence="2">Belongs to the MscS (TC 1.A.23) family.</text>
</comment>
<feature type="transmembrane region" description="Helical" evidence="8">
    <location>
        <begin position="289"/>
        <end position="309"/>
    </location>
</feature>
<dbReference type="PANTHER" id="PTHR30347:SF1">
    <property type="entry name" value="MECHANOSENSITIVE CHANNEL MSCK"/>
    <property type="match status" value="1"/>
</dbReference>
<dbReference type="PANTHER" id="PTHR30347">
    <property type="entry name" value="POTASSIUM CHANNEL RELATED"/>
    <property type="match status" value="1"/>
</dbReference>
<reference evidence="12 13" key="1">
    <citation type="submission" date="2018-06" db="EMBL/GenBank/DDBJ databases">
        <title>Genomic Encyclopedia of Type Strains, Phase IV (KMG-IV): sequencing the most valuable type-strain genomes for metagenomic binning, comparative biology and taxonomic classification.</title>
        <authorList>
            <person name="Goeker M."/>
        </authorList>
    </citation>
    <scope>NUCLEOTIDE SEQUENCE [LARGE SCALE GENOMIC DNA]</scope>
    <source>
        <strain evidence="12 13">DSM 26720</strain>
    </source>
</reference>
<protein>
    <submittedName>
        <fullName evidence="12">Small-conductance mechanosensitive channel</fullName>
    </submittedName>
</protein>